<dbReference type="STRING" id="930.GCA_002079865_02887"/>
<dbReference type="EMBL" id="LWSA01000197">
    <property type="protein sequence ID" value="OCX70470.1"/>
    <property type="molecule type" value="Genomic_DNA"/>
</dbReference>
<sequence>MTPESAPESATEDLVIALLQALCHEPVISLAKIGKQMNLRRSQLERLLLLLGENESWGGMGYLTQSEQRGRTVILLTQKGKDLCASMAN</sequence>
<dbReference type="Proteomes" id="UP000094893">
    <property type="component" value="Unassembled WGS sequence"/>
</dbReference>
<dbReference type="InterPro" id="IPR036388">
    <property type="entry name" value="WH-like_DNA-bd_sf"/>
</dbReference>
<dbReference type="SUPFAM" id="SSF46785">
    <property type="entry name" value="Winged helix' DNA-binding domain"/>
    <property type="match status" value="1"/>
</dbReference>
<protein>
    <recommendedName>
        <fullName evidence="3">Transcriptional regulator</fullName>
    </recommendedName>
</protein>
<dbReference type="Gene3D" id="1.10.10.10">
    <property type="entry name" value="Winged helix-like DNA-binding domain superfamily/Winged helix DNA-binding domain"/>
    <property type="match status" value="1"/>
</dbReference>
<dbReference type="eggNOG" id="ENOG5030165">
    <property type="taxonomic scope" value="Bacteria"/>
</dbReference>
<gene>
    <name evidence="1" type="ORF">A6P07_14420</name>
</gene>
<proteinExistence type="predicted"/>
<evidence type="ECO:0000313" key="1">
    <source>
        <dbReference type="EMBL" id="OCX70470.1"/>
    </source>
</evidence>
<name>A0A1C2I3E2_ACITH</name>
<reference evidence="1 2" key="1">
    <citation type="journal article" date="2016" name="Int. J. Mol. Sci.">
        <title>Comparative genomics of the extreme acidophile Acidithiobacillus thiooxidans reveals intraspecific divergence and niche adaptation.</title>
        <authorList>
            <person name="Zhang X."/>
            <person name="Feng X."/>
            <person name="Tao J."/>
            <person name="Ma L."/>
            <person name="Xiao Y."/>
            <person name="Liang Y."/>
            <person name="Liu X."/>
            <person name="Yin H."/>
        </authorList>
    </citation>
    <scope>NUCLEOTIDE SEQUENCE [LARGE SCALE GENOMIC DNA]</scope>
    <source>
        <strain evidence="1 2">A02</strain>
    </source>
</reference>
<dbReference type="RefSeq" id="WP_024893162.1">
    <property type="nucleotide sequence ID" value="NZ_JAAOMO010000030.1"/>
</dbReference>
<dbReference type="InterPro" id="IPR036390">
    <property type="entry name" value="WH_DNA-bd_sf"/>
</dbReference>
<evidence type="ECO:0000313" key="2">
    <source>
        <dbReference type="Proteomes" id="UP000094893"/>
    </source>
</evidence>
<dbReference type="AlphaFoldDB" id="A0A1C2I3E2"/>
<comment type="caution">
    <text evidence="1">The sequence shown here is derived from an EMBL/GenBank/DDBJ whole genome shotgun (WGS) entry which is preliminary data.</text>
</comment>
<evidence type="ECO:0008006" key="3">
    <source>
        <dbReference type="Google" id="ProtNLM"/>
    </source>
</evidence>
<accession>A0A1C2I3E2</accession>
<organism evidence="1 2">
    <name type="scientific">Acidithiobacillus thiooxidans</name>
    <name type="common">Thiobacillus thiooxidans</name>
    <dbReference type="NCBI Taxonomy" id="930"/>
    <lineage>
        <taxon>Bacteria</taxon>
        <taxon>Pseudomonadati</taxon>
        <taxon>Pseudomonadota</taxon>
        <taxon>Acidithiobacillia</taxon>
        <taxon>Acidithiobacillales</taxon>
        <taxon>Acidithiobacillaceae</taxon>
        <taxon>Acidithiobacillus</taxon>
    </lineage>
</organism>